<dbReference type="EMBL" id="JAGMWT010000005">
    <property type="protein sequence ID" value="KAH7128148.1"/>
    <property type="molecule type" value="Genomic_DNA"/>
</dbReference>
<reference evidence="3" key="1">
    <citation type="journal article" date="2021" name="Nat. Commun.">
        <title>Genetic determinants of endophytism in the Arabidopsis root mycobiome.</title>
        <authorList>
            <person name="Mesny F."/>
            <person name="Miyauchi S."/>
            <person name="Thiergart T."/>
            <person name="Pickel B."/>
            <person name="Atanasova L."/>
            <person name="Karlsson M."/>
            <person name="Huettel B."/>
            <person name="Barry K.W."/>
            <person name="Haridas S."/>
            <person name="Chen C."/>
            <person name="Bauer D."/>
            <person name="Andreopoulos W."/>
            <person name="Pangilinan J."/>
            <person name="LaButti K."/>
            <person name="Riley R."/>
            <person name="Lipzen A."/>
            <person name="Clum A."/>
            <person name="Drula E."/>
            <person name="Henrissat B."/>
            <person name="Kohler A."/>
            <person name="Grigoriev I.V."/>
            <person name="Martin F.M."/>
            <person name="Hacquard S."/>
        </authorList>
    </citation>
    <scope>NUCLEOTIDE SEQUENCE</scope>
    <source>
        <strain evidence="3">MPI-CAGE-CH-0243</strain>
    </source>
</reference>
<keyword evidence="4" id="KW-1185">Reference proteome</keyword>
<dbReference type="AlphaFoldDB" id="A0A9P9IMN6"/>
<dbReference type="GO" id="GO:0016020">
    <property type="term" value="C:membrane"/>
    <property type="evidence" value="ECO:0007669"/>
    <property type="project" value="TreeGrafter"/>
</dbReference>
<name>A0A9P9IMN6_9PLEO</name>
<keyword evidence="2" id="KW-1133">Transmembrane helix</keyword>
<dbReference type="PANTHER" id="PTHR41807:SF1">
    <property type="entry name" value="GLUTATHIONE TRANSFERASE 3"/>
    <property type="match status" value="1"/>
</dbReference>
<feature type="region of interest" description="Disordered" evidence="1">
    <location>
        <begin position="63"/>
        <end position="109"/>
    </location>
</feature>
<keyword evidence="2" id="KW-0472">Membrane</keyword>
<accession>A0A9P9IMN6</accession>
<comment type="caution">
    <text evidence="3">The sequence shown here is derived from an EMBL/GenBank/DDBJ whole genome shotgun (WGS) entry which is preliminary data.</text>
</comment>
<evidence type="ECO:0000256" key="1">
    <source>
        <dbReference type="SAM" id="MobiDB-lite"/>
    </source>
</evidence>
<organism evidence="3 4">
    <name type="scientific">Dendryphion nanum</name>
    <dbReference type="NCBI Taxonomy" id="256645"/>
    <lineage>
        <taxon>Eukaryota</taxon>
        <taxon>Fungi</taxon>
        <taxon>Dikarya</taxon>
        <taxon>Ascomycota</taxon>
        <taxon>Pezizomycotina</taxon>
        <taxon>Dothideomycetes</taxon>
        <taxon>Pleosporomycetidae</taxon>
        <taxon>Pleosporales</taxon>
        <taxon>Torulaceae</taxon>
        <taxon>Dendryphion</taxon>
    </lineage>
</organism>
<feature type="transmembrane region" description="Helical" evidence="2">
    <location>
        <begin position="224"/>
        <end position="246"/>
    </location>
</feature>
<protein>
    <submittedName>
        <fullName evidence="3">Uncharacterized protein</fullName>
    </submittedName>
</protein>
<sequence>MSTSWLQKKRKGELIELARDVNLPDADSLLKDDLVEQLAGYLEANESTFSNNSNFTEFYRRGSPIKRERTSPDSSALAVSKTRRRTIVKKTESEEPTPEKALVARTPRTVSRAAQRVTETFPAPVDIPASPSQIAEVADQSYRAARDRASQLWQKSRTEEYIALFRENASSVVFIQLAILFIEGAGLEWNTLKSSHAFNTPAFGSVQSQKVSLPEFKLLFTTNYWAPATLWSLTSWIFPLFVSYFFNLTLRSNTRHKSSNRQYTVDPFTFNITRALLAWLAYSIPTAPAQLAGEPNIVKAYVPGWGPFAENTVATVRGQVPGGYTGLQIGSAIGLLYSLYDAALKK</sequence>
<evidence type="ECO:0000313" key="3">
    <source>
        <dbReference type="EMBL" id="KAH7128148.1"/>
    </source>
</evidence>
<dbReference type="PANTHER" id="PTHR41807">
    <property type="entry name" value="GLUTATHIONE TRANSFERASE 3"/>
    <property type="match status" value="1"/>
</dbReference>
<evidence type="ECO:0000313" key="4">
    <source>
        <dbReference type="Proteomes" id="UP000700596"/>
    </source>
</evidence>
<dbReference type="OrthoDB" id="4034134at2759"/>
<dbReference type="InterPro" id="IPR038872">
    <property type="entry name" value="Put_GTT3"/>
</dbReference>
<evidence type="ECO:0000256" key="2">
    <source>
        <dbReference type="SAM" id="Phobius"/>
    </source>
</evidence>
<proteinExistence type="predicted"/>
<keyword evidence="2" id="KW-0812">Transmembrane</keyword>
<gene>
    <name evidence="3" type="ORF">B0J11DRAFT_263647</name>
</gene>
<dbReference type="Proteomes" id="UP000700596">
    <property type="component" value="Unassembled WGS sequence"/>
</dbReference>